<evidence type="ECO:0000256" key="4">
    <source>
        <dbReference type="SAM" id="SignalP"/>
    </source>
</evidence>
<evidence type="ECO:0000256" key="2">
    <source>
        <dbReference type="ARBA" id="ARBA00023078"/>
    </source>
</evidence>
<dbReference type="InterPro" id="IPR017487">
    <property type="entry name" value="PSII_PsbQ_cyanobac"/>
</dbReference>
<comment type="subcellular location">
    <subcellularLocation>
        <location evidence="1">Membrane</location>
    </subcellularLocation>
</comment>
<keyword evidence="4" id="KW-0732">Signal</keyword>
<keyword evidence="6" id="KW-1185">Reference proteome</keyword>
<dbReference type="Pfam" id="PF05757">
    <property type="entry name" value="PsbQ"/>
    <property type="match status" value="1"/>
</dbReference>
<dbReference type="GO" id="GO:0015979">
    <property type="term" value="P:photosynthesis"/>
    <property type="evidence" value="ECO:0007669"/>
    <property type="project" value="InterPro"/>
</dbReference>
<dbReference type="SUPFAM" id="SSF101112">
    <property type="entry name" value="Oxygen-evolving enhancer protein 3"/>
    <property type="match status" value="1"/>
</dbReference>
<accession>A0AAP5M757</accession>
<dbReference type="PROSITE" id="PS51257">
    <property type="entry name" value="PROKAR_LIPOPROTEIN"/>
    <property type="match status" value="1"/>
</dbReference>
<dbReference type="AlphaFoldDB" id="A0AAP5M757"/>
<dbReference type="GO" id="GO:0019898">
    <property type="term" value="C:extrinsic component of membrane"/>
    <property type="evidence" value="ECO:0007669"/>
    <property type="project" value="InterPro"/>
</dbReference>
<feature type="chain" id="PRO_5042866853" evidence="4">
    <location>
        <begin position="31"/>
        <end position="150"/>
    </location>
</feature>
<dbReference type="InterPro" id="IPR008797">
    <property type="entry name" value="PSII_PsbQ"/>
</dbReference>
<dbReference type="GO" id="GO:0005509">
    <property type="term" value="F:calcium ion binding"/>
    <property type="evidence" value="ECO:0007669"/>
    <property type="project" value="InterPro"/>
</dbReference>
<gene>
    <name evidence="5" type="primary">psbQ</name>
    <name evidence="5" type="ORF">G7B40_002060</name>
</gene>
<keyword evidence="2" id="KW-0793">Thylakoid</keyword>
<feature type="signal peptide" evidence="4">
    <location>
        <begin position="1"/>
        <end position="30"/>
    </location>
</feature>
<keyword evidence="3" id="KW-0472">Membrane</keyword>
<sequence length="150" mass="16723">MKRQRSLLSLILVIVATFLISCGSPTVATAPPTYTPAQLEKIQEYVPDIQSVRDRAQELQKLIENKQWVKVGNFIHGPMAEARLNMTYIAANLLPQDQKIARQLGRSLFDHLVKIDQAATTGNSLGALNNYQGAYTDIDKFLQLLPKTNS</sequence>
<dbReference type="EMBL" id="JAALHA020000001">
    <property type="protein sequence ID" value="MDR9893372.1"/>
    <property type="molecule type" value="Genomic_DNA"/>
</dbReference>
<organism evidence="5 6">
    <name type="scientific">Aetokthonos hydrillicola Thurmond2011</name>
    <dbReference type="NCBI Taxonomy" id="2712845"/>
    <lineage>
        <taxon>Bacteria</taxon>
        <taxon>Bacillati</taxon>
        <taxon>Cyanobacteriota</taxon>
        <taxon>Cyanophyceae</taxon>
        <taxon>Nostocales</taxon>
        <taxon>Hapalosiphonaceae</taxon>
        <taxon>Aetokthonos</taxon>
    </lineage>
</organism>
<evidence type="ECO:0000256" key="3">
    <source>
        <dbReference type="ARBA" id="ARBA00023136"/>
    </source>
</evidence>
<dbReference type="RefSeq" id="WP_208339520.1">
    <property type="nucleotide sequence ID" value="NZ_CAWQFN010000550.1"/>
</dbReference>
<name>A0AAP5M757_9CYAN</name>
<protein>
    <submittedName>
        <fullName evidence="5">Photosystem II protein PsbQ</fullName>
    </submittedName>
</protein>
<proteinExistence type="predicted"/>
<comment type="caution">
    <text evidence="5">The sequence shown here is derived from an EMBL/GenBank/DDBJ whole genome shotgun (WGS) entry which is preliminary data.</text>
</comment>
<evidence type="ECO:0000313" key="5">
    <source>
        <dbReference type="EMBL" id="MDR9893372.1"/>
    </source>
</evidence>
<dbReference type="GO" id="GO:0009654">
    <property type="term" value="C:photosystem II oxygen evolving complex"/>
    <property type="evidence" value="ECO:0007669"/>
    <property type="project" value="InterPro"/>
</dbReference>
<reference evidence="6" key="1">
    <citation type="journal article" date="2021" name="Science">
        <title>Hunting the eagle killer: A cyanobacterial neurotoxin causes vacuolar myelinopathy.</title>
        <authorList>
            <person name="Breinlinger S."/>
            <person name="Phillips T.J."/>
            <person name="Haram B.N."/>
            <person name="Mares J."/>
            <person name="Martinez Yerena J.A."/>
            <person name="Hrouzek P."/>
            <person name="Sobotka R."/>
            <person name="Henderson W.M."/>
            <person name="Schmieder P."/>
            <person name="Williams S.M."/>
            <person name="Lauderdale J.D."/>
            <person name="Wilde H.D."/>
            <person name="Gerrin W."/>
            <person name="Kust A."/>
            <person name="Washington J.W."/>
            <person name="Wagner C."/>
            <person name="Geier B."/>
            <person name="Liebeke M."/>
            <person name="Enke H."/>
            <person name="Niedermeyer T.H.J."/>
            <person name="Wilde S.B."/>
        </authorList>
    </citation>
    <scope>NUCLEOTIDE SEQUENCE [LARGE SCALE GENOMIC DNA]</scope>
    <source>
        <strain evidence="6">Thurmond2011</strain>
    </source>
</reference>
<dbReference type="Gene3D" id="1.20.120.290">
    <property type="entry name" value="Oxygen-evolving enhancer protein 3 (PsbQ), four-helix up-down bundle"/>
    <property type="match status" value="1"/>
</dbReference>
<dbReference type="NCBIfam" id="TIGR03042">
    <property type="entry name" value="PS_II_psbQ_bact"/>
    <property type="match status" value="1"/>
</dbReference>
<dbReference type="Proteomes" id="UP000667802">
    <property type="component" value="Unassembled WGS sequence"/>
</dbReference>
<evidence type="ECO:0000256" key="1">
    <source>
        <dbReference type="ARBA" id="ARBA00004370"/>
    </source>
</evidence>
<evidence type="ECO:0000313" key="6">
    <source>
        <dbReference type="Proteomes" id="UP000667802"/>
    </source>
</evidence>
<dbReference type="InterPro" id="IPR023222">
    <property type="entry name" value="PsbQ-like_dom_sf"/>
</dbReference>